<dbReference type="AlphaFoldDB" id="A0A7I8X4L7"/>
<dbReference type="SUPFAM" id="SSF101690">
    <property type="entry name" value="PAZ domain"/>
    <property type="match status" value="1"/>
</dbReference>
<evidence type="ECO:0000313" key="3">
    <source>
        <dbReference type="Proteomes" id="UP000659654"/>
    </source>
</evidence>
<gene>
    <name evidence="2" type="ORF">BXYJ_LOCUS13750</name>
</gene>
<dbReference type="InterPro" id="IPR036085">
    <property type="entry name" value="PAZ_dom_sf"/>
</dbReference>
<dbReference type="OrthoDB" id="10630278at2759"/>
<evidence type="ECO:0000313" key="2">
    <source>
        <dbReference type="EMBL" id="CAD5233659.1"/>
    </source>
</evidence>
<dbReference type="EMBL" id="CAJFCV020000006">
    <property type="protein sequence ID" value="CAG9128967.1"/>
    <property type="molecule type" value="Genomic_DNA"/>
</dbReference>
<dbReference type="SMR" id="A0A7I8X4L7"/>
<reference evidence="2" key="1">
    <citation type="submission" date="2020-09" db="EMBL/GenBank/DDBJ databases">
        <authorList>
            <person name="Kikuchi T."/>
        </authorList>
    </citation>
    <scope>NUCLEOTIDE SEQUENCE</scope>
    <source>
        <strain evidence="2">Ka4C1</strain>
    </source>
</reference>
<organism evidence="2 3">
    <name type="scientific">Bursaphelenchus xylophilus</name>
    <name type="common">Pinewood nematode worm</name>
    <name type="synonym">Aphelenchoides xylophilus</name>
    <dbReference type="NCBI Taxonomy" id="6326"/>
    <lineage>
        <taxon>Eukaryota</taxon>
        <taxon>Metazoa</taxon>
        <taxon>Ecdysozoa</taxon>
        <taxon>Nematoda</taxon>
        <taxon>Chromadorea</taxon>
        <taxon>Rhabditida</taxon>
        <taxon>Tylenchina</taxon>
        <taxon>Tylenchomorpha</taxon>
        <taxon>Aphelenchoidea</taxon>
        <taxon>Aphelenchoididae</taxon>
        <taxon>Bursaphelenchus</taxon>
    </lineage>
</organism>
<sequence>MLFKYDVFIELMTPAYNDYEENEISAREDKSVASEKIMLTEKIVADYIRIYHSHLCFVYDSKHLCYLHQPMPFPFHIGEIRMDHKAFLIKMSFSEAQRIGDLDQETLEIFGALLISQALKHRLRFEPLQYAHLYVPEDACYENRDGTGVILRLAYKRTVYLTDGGDTPSNEVPTDFIGGAIVVRDIKLEPTFGSLFSLYDLWAKRRLHGEGDREIEDTFQGVCFRVCFDPKQRIKFARFSDGPIGDIQFEHGNVADYFNNKFGVFVNPTFKAMVTEKRQFYPIEFVYPVQGQFVGKKEREKVNDWKEFRLLEHELRKKHEELFHQALNAGDFADFFQFFGMKTCGYEDKPLSSLQRSRSNSGATSGIGTDGGPSGLVSPAATHDEDEGPQD</sequence>
<feature type="region of interest" description="Disordered" evidence="1">
    <location>
        <begin position="351"/>
        <end position="391"/>
    </location>
</feature>
<accession>A0A7I8X4L7</accession>
<proteinExistence type="predicted"/>
<feature type="compositionally biased region" description="Polar residues" evidence="1">
    <location>
        <begin position="352"/>
        <end position="367"/>
    </location>
</feature>
<dbReference type="Proteomes" id="UP000582659">
    <property type="component" value="Unassembled WGS sequence"/>
</dbReference>
<keyword evidence="3" id="KW-1185">Reference proteome</keyword>
<comment type="caution">
    <text evidence="2">The sequence shown here is derived from an EMBL/GenBank/DDBJ whole genome shotgun (WGS) entry which is preliminary data.</text>
</comment>
<dbReference type="EMBL" id="CAJFDI010000006">
    <property type="protein sequence ID" value="CAD5233659.1"/>
    <property type="molecule type" value="Genomic_DNA"/>
</dbReference>
<evidence type="ECO:0000256" key="1">
    <source>
        <dbReference type="SAM" id="MobiDB-lite"/>
    </source>
</evidence>
<protein>
    <submittedName>
        <fullName evidence="2">(pine wood nematode) hypothetical protein</fullName>
    </submittedName>
</protein>
<dbReference type="Proteomes" id="UP000659654">
    <property type="component" value="Unassembled WGS sequence"/>
</dbReference>
<name>A0A7I8X4L7_BURXY</name>